<dbReference type="InterPro" id="IPR013325">
    <property type="entry name" value="RNA_pol_sigma_r2"/>
</dbReference>
<dbReference type="InterPro" id="IPR013324">
    <property type="entry name" value="RNA_pol_sigma_r3/r4-like"/>
</dbReference>
<dbReference type="SUPFAM" id="SSF88946">
    <property type="entry name" value="Sigma2 domain of RNA polymerase sigma factors"/>
    <property type="match status" value="1"/>
</dbReference>
<dbReference type="GO" id="GO:0016987">
    <property type="term" value="F:sigma factor activity"/>
    <property type="evidence" value="ECO:0007669"/>
    <property type="project" value="UniProtKB-KW"/>
</dbReference>
<dbReference type="RefSeq" id="WP_139606437.1">
    <property type="nucleotide sequence ID" value="NZ_VDCQ01000066.1"/>
</dbReference>
<evidence type="ECO:0000259" key="7">
    <source>
        <dbReference type="Pfam" id="PF08281"/>
    </source>
</evidence>
<comment type="similarity">
    <text evidence="1">Belongs to the sigma-70 factor family. ECF subfamily.</text>
</comment>
<evidence type="ECO:0000256" key="5">
    <source>
        <dbReference type="ARBA" id="ARBA00023163"/>
    </source>
</evidence>
<dbReference type="EMBL" id="VDCQ01000066">
    <property type="protein sequence ID" value="TNJ62064.1"/>
    <property type="molecule type" value="Genomic_DNA"/>
</dbReference>
<keyword evidence="9" id="KW-1185">Reference proteome</keyword>
<dbReference type="AlphaFoldDB" id="A0A5C4SZ19"/>
<comment type="caution">
    <text evidence="8">The sequence shown here is derived from an EMBL/GenBank/DDBJ whole genome shotgun (WGS) entry which is preliminary data.</text>
</comment>
<sequence>MTQAEEQMFQHVYKQYQVPLHRYLARRTGNESDAADLAQETFVRMYEKRVQPETAKAWLFKTGYHLFVDQWRKKRRSIHVPLESIPDMPVLDVSPEGAAVGAELRMEINQALNELKPRDRQVLLMLMQRGLSYKEIAEHIGVSENAIKTLVHRARKRMRELMEAR</sequence>
<protein>
    <submittedName>
        <fullName evidence="8">RNA polymerase sigma factor</fullName>
    </submittedName>
</protein>
<reference evidence="8 9" key="1">
    <citation type="submission" date="2019-05" db="EMBL/GenBank/DDBJ databases">
        <title>We sequenced the genome of Paenibacillus hemerocallicola KCTC 33185 for further insight into its adaptation and study the phylogeny of Paenibacillus.</title>
        <authorList>
            <person name="Narsing Rao M.P."/>
        </authorList>
    </citation>
    <scope>NUCLEOTIDE SEQUENCE [LARGE SCALE GENOMIC DNA]</scope>
    <source>
        <strain evidence="8 9">KCTC 33185</strain>
    </source>
</reference>
<feature type="domain" description="RNA polymerase sigma-70 region 2" evidence="6">
    <location>
        <begin position="13"/>
        <end position="76"/>
    </location>
</feature>
<keyword evidence="5" id="KW-0804">Transcription</keyword>
<keyword evidence="2" id="KW-0805">Transcription regulation</keyword>
<dbReference type="Pfam" id="PF04542">
    <property type="entry name" value="Sigma70_r2"/>
    <property type="match status" value="1"/>
</dbReference>
<dbReference type="Proteomes" id="UP000307943">
    <property type="component" value="Unassembled WGS sequence"/>
</dbReference>
<dbReference type="Gene3D" id="1.10.10.10">
    <property type="entry name" value="Winged helix-like DNA-binding domain superfamily/Winged helix DNA-binding domain"/>
    <property type="match status" value="1"/>
</dbReference>
<dbReference type="Pfam" id="PF08281">
    <property type="entry name" value="Sigma70_r4_2"/>
    <property type="match status" value="1"/>
</dbReference>
<evidence type="ECO:0000256" key="4">
    <source>
        <dbReference type="ARBA" id="ARBA00023125"/>
    </source>
</evidence>
<evidence type="ECO:0000256" key="3">
    <source>
        <dbReference type="ARBA" id="ARBA00023082"/>
    </source>
</evidence>
<keyword evidence="3" id="KW-0731">Sigma factor</keyword>
<proteinExistence type="inferred from homology"/>
<evidence type="ECO:0000256" key="1">
    <source>
        <dbReference type="ARBA" id="ARBA00010641"/>
    </source>
</evidence>
<name>A0A5C4SZ19_9BACL</name>
<dbReference type="InterPro" id="IPR036388">
    <property type="entry name" value="WH-like_DNA-bd_sf"/>
</dbReference>
<evidence type="ECO:0000259" key="6">
    <source>
        <dbReference type="Pfam" id="PF04542"/>
    </source>
</evidence>
<dbReference type="InterPro" id="IPR014284">
    <property type="entry name" value="RNA_pol_sigma-70_dom"/>
</dbReference>
<dbReference type="NCBIfam" id="TIGR02937">
    <property type="entry name" value="sigma70-ECF"/>
    <property type="match status" value="1"/>
</dbReference>
<dbReference type="CDD" id="cd06171">
    <property type="entry name" value="Sigma70_r4"/>
    <property type="match status" value="1"/>
</dbReference>
<dbReference type="PANTHER" id="PTHR43133">
    <property type="entry name" value="RNA POLYMERASE ECF-TYPE SIGMA FACTO"/>
    <property type="match status" value="1"/>
</dbReference>
<keyword evidence="4" id="KW-0238">DNA-binding</keyword>
<dbReference type="InterPro" id="IPR039425">
    <property type="entry name" value="RNA_pol_sigma-70-like"/>
</dbReference>
<accession>A0A5C4SZ19</accession>
<evidence type="ECO:0000313" key="9">
    <source>
        <dbReference type="Proteomes" id="UP000307943"/>
    </source>
</evidence>
<dbReference type="InterPro" id="IPR013249">
    <property type="entry name" value="RNA_pol_sigma70_r4_t2"/>
</dbReference>
<dbReference type="PANTHER" id="PTHR43133:SF8">
    <property type="entry name" value="RNA POLYMERASE SIGMA FACTOR HI_1459-RELATED"/>
    <property type="match status" value="1"/>
</dbReference>
<gene>
    <name evidence="8" type="ORF">FE784_32600</name>
</gene>
<evidence type="ECO:0000313" key="8">
    <source>
        <dbReference type="EMBL" id="TNJ62064.1"/>
    </source>
</evidence>
<organism evidence="8 9">
    <name type="scientific">Paenibacillus hemerocallicola</name>
    <dbReference type="NCBI Taxonomy" id="1172614"/>
    <lineage>
        <taxon>Bacteria</taxon>
        <taxon>Bacillati</taxon>
        <taxon>Bacillota</taxon>
        <taxon>Bacilli</taxon>
        <taxon>Bacillales</taxon>
        <taxon>Paenibacillaceae</taxon>
        <taxon>Paenibacillus</taxon>
    </lineage>
</organism>
<dbReference type="GO" id="GO:0003677">
    <property type="term" value="F:DNA binding"/>
    <property type="evidence" value="ECO:0007669"/>
    <property type="project" value="UniProtKB-KW"/>
</dbReference>
<evidence type="ECO:0000256" key="2">
    <source>
        <dbReference type="ARBA" id="ARBA00023015"/>
    </source>
</evidence>
<feature type="domain" description="RNA polymerase sigma factor 70 region 4 type 2" evidence="7">
    <location>
        <begin position="106"/>
        <end position="158"/>
    </location>
</feature>
<dbReference type="SUPFAM" id="SSF88659">
    <property type="entry name" value="Sigma3 and sigma4 domains of RNA polymerase sigma factors"/>
    <property type="match status" value="1"/>
</dbReference>
<dbReference type="OrthoDB" id="9795666at2"/>
<dbReference type="GO" id="GO:0006352">
    <property type="term" value="P:DNA-templated transcription initiation"/>
    <property type="evidence" value="ECO:0007669"/>
    <property type="project" value="InterPro"/>
</dbReference>
<dbReference type="InterPro" id="IPR007627">
    <property type="entry name" value="RNA_pol_sigma70_r2"/>
</dbReference>
<dbReference type="Gene3D" id="1.10.1740.10">
    <property type="match status" value="1"/>
</dbReference>